<proteinExistence type="predicted"/>
<organism evidence="2 4">
    <name type="scientific">Durusdinium trenchii</name>
    <dbReference type="NCBI Taxonomy" id="1381693"/>
    <lineage>
        <taxon>Eukaryota</taxon>
        <taxon>Sar</taxon>
        <taxon>Alveolata</taxon>
        <taxon>Dinophyceae</taxon>
        <taxon>Suessiales</taxon>
        <taxon>Symbiodiniaceae</taxon>
        <taxon>Durusdinium</taxon>
    </lineage>
</organism>
<evidence type="ECO:0000256" key="1">
    <source>
        <dbReference type="SAM" id="MobiDB-lite"/>
    </source>
</evidence>
<dbReference type="EMBL" id="CAXAMN010002592">
    <property type="protein sequence ID" value="CAK9000388.1"/>
    <property type="molecule type" value="Genomic_DNA"/>
</dbReference>
<reference evidence="2 4" key="1">
    <citation type="submission" date="2024-02" db="EMBL/GenBank/DDBJ databases">
        <authorList>
            <person name="Chen Y."/>
            <person name="Shah S."/>
            <person name="Dougan E. K."/>
            <person name="Thang M."/>
            <person name="Chan C."/>
        </authorList>
    </citation>
    <scope>NUCLEOTIDE SEQUENCE [LARGE SCALE GENOMIC DNA]</scope>
</reference>
<sequence>MGVFAPVEKLSEDEDAPPAPTGQAATPAPKPKGKPKASPKNKAKAKAKAKPSPEAKPKPLPKEKAKTLPKKKTANKKDPDTADAAAAQAKKPTEVVSGEGNEDDKQPEEPEPAVFRKPALKRPAASPASTGNAETEGGGKRRMPRPDSWLHGGGLDRKISKLYFYKRSGKYACACDGHEAFQVGALDVKNWDRLKEIAEICRNYLVIGKTVAYVRDVADTLFEDFIESERSGASSSAVRVPMPNGPPMPGADGAVEVPETLESRPGAPSGPACELMSDPMGDPEGGEEEAPEEDPVEPPKPAPEDVE</sequence>
<evidence type="ECO:0000313" key="2">
    <source>
        <dbReference type="EMBL" id="CAK9000388.1"/>
    </source>
</evidence>
<feature type="region of interest" description="Disordered" evidence="1">
    <location>
        <begin position="228"/>
        <end position="307"/>
    </location>
</feature>
<name>A0ABP0IDK5_9DINO</name>
<protein>
    <submittedName>
        <fullName evidence="2">Uncharacterized protein</fullName>
    </submittedName>
</protein>
<accession>A0ABP0IDK5</accession>
<comment type="caution">
    <text evidence="2">The sequence shown here is derived from an EMBL/GenBank/DDBJ whole genome shotgun (WGS) entry which is preliminary data.</text>
</comment>
<evidence type="ECO:0000313" key="4">
    <source>
        <dbReference type="Proteomes" id="UP001642484"/>
    </source>
</evidence>
<feature type="compositionally biased region" description="Basic and acidic residues" evidence="1">
    <location>
        <begin position="51"/>
        <end position="66"/>
    </location>
</feature>
<dbReference type="EMBL" id="CAXAMN010025328">
    <property type="protein sequence ID" value="CAK9094329.1"/>
    <property type="molecule type" value="Genomic_DNA"/>
</dbReference>
<keyword evidence="4" id="KW-1185">Reference proteome</keyword>
<dbReference type="Proteomes" id="UP001642484">
    <property type="component" value="Unassembled WGS sequence"/>
</dbReference>
<evidence type="ECO:0000313" key="3">
    <source>
        <dbReference type="EMBL" id="CAK9094329.1"/>
    </source>
</evidence>
<feature type="region of interest" description="Disordered" evidence="1">
    <location>
        <begin position="1"/>
        <end position="151"/>
    </location>
</feature>
<feature type="compositionally biased region" description="Basic residues" evidence="1">
    <location>
        <begin position="31"/>
        <end position="49"/>
    </location>
</feature>
<gene>
    <name evidence="3" type="ORF">CCMP2556_LOCUS44994</name>
    <name evidence="2" type="ORF">CCMP2556_LOCUS6052</name>
</gene>
<feature type="compositionally biased region" description="Acidic residues" evidence="1">
    <location>
        <begin position="284"/>
        <end position="296"/>
    </location>
</feature>